<feature type="transmembrane region" description="Helical" evidence="1">
    <location>
        <begin position="12"/>
        <end position="32"/>
    </location>
</feature>
<reference evidence="2" key="1">
    <citation type="submission" date="2019-12" db="EMBL/GenBank/DDBJ databases">
        <authorList>
            <consortium name="PulseNet: The National Subtyping Network for Foodborne Disease Surveillance"/>
            <person name="Tarr C.L."/>
            <person name="Trees E."/>
            <person name="Katz L.S."/>
            <person name="Carleton-Romer H.A."/>
            <person name="Stroika S."/>
            <person name="Kucerova Z."/>
            <person name="Roache K.F."/>
            <person name="Sabol A.L."/>
            <person name="Besser J."/>
            <person name="Gerner-Smidt P."/>
        </authorList>
    </citation>
    <scope>NUCLEOTIDE SEQUENCE</scope>
    <source>
        <strain evidence="2">PNUSAC014016</strain>
    </source>
</reference>
<name>A0A6F9JAP9_CAMFE</name>
<dbReference type="AlphaFoldDB" id="A0A6F9JAP9"/>
<keyword evidence="1" id="KW-0472">Membrane</keyword>
<protein>
    <submittedName>
        <fullName evidence="2">Uncharacterized protein</fullName>
    </submittedName>
</protein>
<accession>A0A6F9JAP9</accession>
<evidence type="ECO:0000256" key="1">
    <source>
        <dbReference type="SAM" id="Phobius"/>
    </source>
</evidence>
<sequence>MNSHIPDNVFFMSAVNTIIIFLLVCLCFYYIAILPKEHKEIINFLKERKHLSDAEAEFLESFSRFNSIWYNFNKPFRGVRLQDDAFIEDLMALAKDTRDRYASIKAKRDVIDDFTKGSI</sequence>
<organism evidence="2">
    <name type="scientific">Campylobacter fetus</name>
    <dbReference type="NCBI Taxonomy" id="196"/>
    <lineage>
        <taxon>Bacteria</taxon>
        <taxon>Pseudomonadati</taxon>
        <taxon>Campylobacterota</taxon>
        <taxon>Epsilonproteobacteria</taxon>
        <taxon>Campylobacterales</taxon>
        <taxon>Campylobacteraceae</taxon>
        <taxon>Campylobacter</taxon>
    </lineage>
</organism>
<comment type="caution">
    <text evidence="2">The sequence shown here is derived from an EMBL/GenBank/DDBJ whole genome shotgun (WGS) entry which is preliminary data.</text>
</comment>
<keyword evidence="1" id="KW-0812">Transmembrane</keyword>
<gene>
    <name evidence="2" type="ORF">GPS25_08580</name>
</gene>
<keyword evidence="1" id="KW-1133">Transmembrane helix</keyword>
<proteinExistence type="predicted"/>
<dbReference type="EMBL" id="AANITE010000012">
    <property type="protein sequence ID" value="EDO9682732.1"/>
    <property type="molecule type" value="Genomic_DNA"/>
</dbReference>
<evidence type="ECO:0000313" key="2">
    <source>
        <dbReference type="EMBL" id="EDO9682732.1"/>
    </source>
</evidence>